<evidence type="ECO:0000256" key="2">
    <source>
        <dbReference type="ARBA" id="ARBA00022517"/>
    </source>
</evidence>
<dbReference type="GO" id="GO:0016788">
    <property type="term" value="F:hydrolase activity, acting on ester bonds"/>
    <property type="evidence" value="ECO:0007669"/>
    <property type="project" value="UniProtKB-UniRule"/>
</dbReference>
<evidence type="ECO:0000256" key="4">
    <source>
        <dbReference type="ARBA" id="ARBA00022801"/>
    </source>
</evidence>
<dbReference type="GO" id="GO:0000967">
    <property type="term" value="P:rRNA 5'-end processing"/>
    <property type="evidence" value="ECO:0007669"/>
    <property type="project" value="UniProtKB-UniRule"/>
</dbReference>
<dbReference type="InterPro" id="IPR005227">
    <property type="entry name" value="YqgF"/>
</dbReference>
<dbReference type="SUPFAM" id="SSF53098">
    <property type="entry name" value="Ribonuclease H-like"/>
    <property type="match status" value="1"/>
</dbReference>
<dbReference type="SMART" id="SM00732">
    <property type="entry name" value="YqgFc"/>
    <property type="match status" value="1"/>
</dbReference>
<dbReference type="NCBIfam" id="TIGR00250">
    <property type="entry name" value="RNAse_H_YqgF"/>
    <property type="match status" value="1"/>
</dbReference>
<dbReference type="CDD" id="cd16964">
    <property type="entry name" value="YqgF"/>
    <property type="match status" value="1"/>
</dbReference>
<feature type="domain" description="YqgF/RNase H-like" evidence="6">
    <location>
        <begin position="17"/>
        <end position="117"/>
    </location>
</feature>
<evidence type="ECO:0000313" key="8">
    <source>
        <dbReference type="Proteomes" id="UP000239724"/>
    </source>
</evidence>
<dbReference type="GO" id="GO:0004518">
    <property type="term" value="F:nuclease activity"/>
    <property type="evidence" value="ECO:0007669"/>
    <property type="project" value="UniProtKB-KW"/>
</dbReference>
<reference evidence="7 8" key="1">
    <citation type="journal article" date="2018" name="Arch. Microbiol.">
        <title>New insights into the metabolic potential of the phototrophic purple bacterium Rhodopila globiformis DSM 161(T) from its draft genome sequence and evidence for a vanadium-dependent nitrogenase.</title>
        <authorList>
            <person name="Imhoff J.F."/>
            <person name="Rahn T."/>
            <person name="Kunzel S."/>
            <person name="Neulinger S.C."/>
        </authorList>
    </citation>
    <scope>NUCLEOTIDE SEQUENCE [LARGE SCALE GENOMIC DNA]</scope>
    <source>
        <strain evidence="7 8">DSM 161</strain>
    </source>
</reference>
<dbReference type="PANTHER" id="PTHR33317:SF4">
    <property type="entry name" value="POLYNUCLEOTIDYL TRANSFERASE, RIBONUCLEASE H-LIKE SUPERFAMILY PROTEIN"/>
    <property type="match status" value="1"/>
</dbReference>
<comment type="subcellular location">
    <subcellularLocation>
        <location evidence="5">Cytoplasm</location>
    </subcellularLocation>
</comment>
<dbReference type="EMBL" id="NHRY01000243">
    <property type="protein sequence ID" value="PPQ28446.1"/>
    <property type="molecule type" value="Genomic_DNA"/>
</dbReference>
<keyword evidence="2 5" id="KW-0690">Ribosome biogenesis</keyword>
<organism evidence="7 8">
    <name type="scientific">Rhodopila globiformis</name>
    <name type="common">Rhodopseudomonas globiformis</name>
    <dbReference type="NCBI Taxonomy" id="1071"/>
    <lineage>
        <taxon>Bacteria</taxon>
        <taxon>Pseudomonadati</taxon>
        <taxon>Pseudomonadota</taxon>
        <taxon>Alphaproteobacteria</taxon>
        <taxon>Acetobacterales</taxon>
        <taxon>Acetobacteraceae</taxon>
        <taxon>Rhodopila</taxon>
    </lineage>
</organism>
<dbReference type="AlphaFoldDB" id="A0A2S6N1H8"/>
<name>A0A2S6N1H8_RHOGL</name>
<dbReference type="InterPro" id="IPR006641">
    <property type="entry name" value="YqgF/RNaseH-like_dom"/>
</dbReference>
<dbReference type="RefSeq" id="WP_104521396.1">
    <property type="nucleotide sequence ID" value="NZ_NHRY01000243.1"/>
</dbReference>
<dbReference type="Gene3D" id="3.30.420.140">
    <property type="entry name" value="YqgF/RNase H-like domain"/>
    <property type="match status" value="1"/>
</dbReference>
<keyword evidence="4 5" id="KW-0378">Hydrolase</keyword>
<dbReference type="InterPro" id="IPR012337">
    <property type="entry name" value="RNaseH-like_sf"/>
</dbReference>
<protein>
    <recommendedName>
        <fullName evidence="5">Putative pre-16S rRNA nuclease</fullName>
        <ecNumber evidence="5">3.1.-.-</ecNumber>
    </recommendedName>
</protein>
<accession>A0A2S6N1H8</accession>
<evidence type="ECO:0000256" key="3">
    <source>
        <dbReference type="ARBA" id="ARBA00022722"/>
    </source>
</evidence>
<dbReference type="EC" id="3.1.-.-" evidence="5"/>
<dbReference type="GO" id="GO:0005829">
    <property type="term" value="C:cytosol"/>
    <property type="evidence" value="ECO:0007669"/>
    <property type="project" value="TreeGrafter"/>
</dbReference>
<comment type="function">
    <text evidence="5">Could be a nuclease involved in processing of the 5'-end of pre-16S rRNA.</text>
</comment>
<sequence length="174" mass="18189">MAVFNLRELLASLGGDQRVLGIDPGSKTIGLALSDVRRRLASPYGSLKRGKLKANAAEIATIALREGVYGLVVGLPLSMDGTAGPAAQAARDWTHALSDAIGLPAALWDERLSSAAVNRFLIQEADLTRAKRAEAVDRAAAAWMLQAALDSCRQAVDAGDTAGIDDIAPSLRGK</sequence>
<gene>
    <name evidence="7" type="ORF">CCS01_24220</name>
</gene>
<evidence type="ECO:0000313" key="7">
    <source>
        <dbReference type="EMBL" id="PPQ28446.1"/>
    </source>
</evidence>
<comment type="caution">
    <text evidence="7">The sequence shown here is derived from an EMBL/GenBank/DDBJ whole genome shotgun (WGS) entry which is preliminary data.</text>
</comment>
<evidence type="ECO:0000256" key="1">
    <source>
        <dbReference type="ARBA" id="ARBA00022490"/>
    </source>
</evidence>
<evidence type="ECO:0000256" key="5">
    <source>
        <dbReference type="HAMAP-Rule" id="MF_00651"/>
    </source>
</evidence>
<dbReference type="OrthoDB" id="9796140at2"/>
<keyword evidence="8" id="KW-1185">Reference proteome</keyword>
<keyword evidence="3 5" id="KW-0540">Nuclease</keyword>
<dbReference type="PANTHER" id="PTHR33317">
    <property type="entry name" value="POLYNUCLEOTIDYL TRANSFERASE, RIBONUCLEASE H-LIKE SUPERFAMILY PROTEIN"/>
    <property type="match status" value="1"/>
</dbReference>
<evidence type="ECO:0000259" key="6">
    <source>
        <dbReference type="SMART" id="SM00732"/>
    </source>
</evidence>
<dbReference type="Proteomes" id="UP000239724">
    <property type="component" value="Unassembled WGS sequence"/>
</dbReference>
<dbReference type="Pfam" id="PF03652">
    <property type="entry name" value="RuvX"/>
    <property type="match status" value="1"/>
</dbReference>
<dbReference type="HAMAP" id="MF_00651">
    <property type="entry name" value="Nuclease_YqgF"/>
    <property type="match status" value="1"/>
</dbReference>
<keyword evidence="1 5" id="KW-0963">Cytoplasm</keyword>
<comment type="similarity">
    <text evidence="5">Belongs to the YqgF HJR family.</text>
</comment>
<proteinExistence type="inferred from homology"/>
<dbReference type="InterPro" id="IPR037027">
    <property type="entry name" value="YqgF/RNaseH-like_dom_sf"/>
</dbReference>